<dbReference type="EMBL" id="PCDP01000001">
    <property type="protein sequence ID" value="PZM17077.1"/>
    <property type="molecule type" value="Genomic_DNA"/>
</dbReference>
<dbReference type="Proteomes" id="UP000248925">
    <property type="component" value="Unassembled WGS sequence"/>
</dbReference>
<name>A0A2W4CWR6_9HYPH</name>
<proteinExistence type="predicted"/>
<keyword evidence="3" id="KW-1185">Reference proteome</keyword>
<protein>
    <submittedName>
        <fullName evidence="2">Uncharacterized protein</fullName>
    </submittedName>
</protein>
<evidence type="ECO:0000313" key="2">
    <source>
        <dbReference type="EMBL" id="PZM17077.1"/>
    </source>
</evidence>
<dbReference type="AlphaFoldDB" id="A0A2W4CWR6"/>
<dbReference type="RefSeq" id="WP_111158404.1">
    <property type="nucleotide sequence ID" value="NZ_PCDP01000001.1"/>
</dbReference>
<feature type="transmembrane region" description="Helical" evidence="1">
    <location>
        <begin position="44"/>
        <end position="67"/>
    </location>
</feature>
<sequence>MNDVKHWYLSKTVWGGLLAVAAFALQLKGFQLDPTDQSAIADSIVSITGAVGGILAIYGRVIATAAIRIS</sequence>
<keyword evidence="1" id="KW-1133">Transmembrane helix</keyword>
<organism evidence="2 3">
    <name type="scientific">Rhizobium tubonense</name>
    <dbReference type="NCBI Taxonomy" id="484088"/>
    <lineage>
        <taxon>Bacteria</taxon>
        <taxon>Pseudomonadati</taxon>
        <taxon>Pseudomonadota</taxon>
        <taxon>Alphaproteobacteria</taxon>
        <taxon>Hyphomicrobiales</taxon>
        <taxon>Rhizobiaceae</taxon>
        <taxon>Rhizobium/Agrobacterium group</taxon>
        <taxon>Rhizobium</taxon>
    </lineage>
</organism>
<dbReference type="OrthoDB" id="7508901at2"/>
<accession>A0A2W4CWR6</accession>
<evidence type="ECO:0000256" key="1">
    <source>
        <dbReference type="SAM" id="Phobius"/>
    </source>
</evidence>
<keyword evidence="1" id="KW-0472">Membrane</keyword>
<gene>
    <name evidence="2" type="ORF">CPY51_02240</name>
</gene>
<evidence type="ECO:0000313" key="3">
    <source>
        <dbReference type="Proteomes" id="UP000248925"/>
    </source>
</evidence>
<comment type="caution">
    <text evidence="2">The sequence shown here is derived from an EMBL/GenBank/DDBJ whole genome shotgun (WGS) entry which is preliminary data.</text>
</comment>
<keyword evidence="1" id="KW-0812">Transmembrane</keyword>
<reference evidence="2 3" key="1">
    <citation type="journal article" date="2018" name="Sci. Rep.">
        <title>Rhizobium tumorigenes sp. nov., a novel plant tumorigenic bacterium isolated from cane gall tumors on thornless blackberry.</title>
        <authorList>
            <person name="Kuzmanovi N."/>
            <person name="Smalla K."/>
            <person name="Gronow S."/>
            <person name="PuBawska J."/>
        </authorList>
    </citation>
    <scope>NUCLEOTIDE SEQUENCE [LARGE SCALE GENOMIC DNA]</scope>
    <source>
        <strain evidence="2 3">CCBAU 85046</strain>
    </source>
</reference>
<feature type="transmembrane region" description="Helical" evidence="1">
    <location>
        <begin position="12"/>
        <end position="32"/>
    </location>
</feature>